<protein>
    <submittedName>
        <fullName evidence="1">Nucleoside 2-deoxyribosyltransferase</fullName>
    </submittedName>
</protein>
<dbReference type="AlphaFoldDB" id="A0A160PE31"/>
<reference evidence="1 2" key="1">
    <citation type="journal article" date="2016" name="Genome Announc.">
        <title>Complete Genome Sequence of Methylobacterium populi P-1M, Isolated from Pink-Pigmented Household Biofilm.</title>
        <authorList>
            <person name="Morohoshi T."/>
            <person name="Ikeda T."/>
        </authorList>
    </citation>
    <scope>NUCLEOTIDE SEQUENCE [LARGE SCALE GENOMIC DNA]</scope>
    <source>
        <strain evidence="1 2">P-1M</strain>
    </source>
</reference>
<proteinExistence type="predicted"/>
<dbReference type="Gene3D" id="3.40.1190.20">
    <property type="match status" value="1"/>
</dbReference>
<dbReference type="RefSeq" id="WP_063111003.1">
    <property type="nucleotide sequence ID" value="NZ_AP014809.1"/>
</dbReference>
<sequence length="393" mass="41299">MIIVGGSYREVCAYPEWDRIYGSGGRAAVAVSGLSPGSVLHTYAYSGWAADVRATMASFGVRAEVVEIEKELVFEYYHPLSKEPVPKASAGLPRITVSGEVVLSFGMLEGPATVVAGRAVHDPQSDSPEAAFSASGSRAGELAYVVRDYMLAAADPSQEAMDVATRIMADEGASVVVARHAIGGASVYVGDTKPRLVPAYISDTWFKIGSGDVFCAAFAHYWGERRFDPVEAADLASRSVAHFNDGHRLPLPAPHALSALVPQPDTAHGGRVFLSGPAATLPQRWLLDQARWWLLDLGSEVFSPFHEYGERLAASAGPALAGLRACTAVLALADGGDPGTSAVIGHARAVGVPVVVLAEAVAATDLAVHAGMSCEIARDFTTALYRAHLAGMR</sequence>
<keyword evidence="1" id="KW-0808">Transferase</keyword>
<dbReference type="Gene3D" id="3.40.50.450">
    <property type="match status" value="1"/>
</dbReference>
<accession>A0A160PE31</accession>
<organism evidence="1 2">
    <name type="scientific">Methylorubrum populi</name>
    <dbReference type="NCBI Taxonomy" id="223967"/>
    <lineage>
        <taxon>Bacteria</taxon>
        <taxon>Pseudomonadati</taxon>
        <taxon>Pseudomonadota</taxon>
        <taxon>Alphaproteobacteria</taxon>
        <taxon>Hyphomicrobiales</taxon>
        <taxon>Methylobacteriaceae</taxon>
        <taxon>Methylorubrum</taxon>
    </lineage>
</organism>
<name>A0A160PE31_9HYPH</name>
<dbReference type="Proteomes" id="UP000218288">
    <property type="component" value="Chromosome"/>
</dbReference>
<dbReference type="EMBL" id="AP014809">
    <property type="protein sequence ID" value="BAU91349.1"/>
    <property type="molecule type" value="Genomic_DNA"/>
</dbReference>
<evidence type="ECO:0000313" key="1">
    <source>
        <dbReference type="EMBL" id="BAU91349.1"/>
    </source>
</evidence>
<dbReference type="SUPFAM" id="SSF53613">
    <property type="entry name" value="Ribokinase-like"/>
    <property type="match status" value="1"/>
</dbReference>
<dbReference type="SUPFAM" id="SSF52309">
    <property type="entry name" value="N-(deoxy)ribosyltransferase-like"/>
    <property type="match status" value="1"/>
</dbReference>
<dbReference type="GO" id="GO:0016740">
    <property type="term" value="F:transferase activity"/>
    <property type="evidence" value="ECO:0007669"/>
    <property type="project" value="UniProtKB-KW"/>
</dbReference>
<dbReference type="InterPro" id="IPR029056">
    <property type="entry name" value="Ribokinase-like"/>
</dbReference>
<evidence type="ECO:0000313" key="2">
    <source>
        <dbReference type="Proteomes" id="UP000218288"/>
    </source>
</evidence>
<gene>
    <name evidence="1" type="ORF">MPPM_2744</name>
</gene>
<dbReference type="OrthoDB" id="9795789at2"/>